<gene>
    <name evidence="2" type="ORF">EVAR_38766_1</name>
</gene>
<feature type="compositionally biased region" description="Basic residues" evidence="1">
    <location>
        <begin position="75"/>
        <end position="98"/>
    </location>
</feature>
<sequence length="152" mass="17411">MINDFRRWLNVVINSYSCFQNVNFQLVSRSKKLQVGCAESQLHLSAVHPIVLAGEALMRSSSVRIAFTRSTSSSRRTRNQPLKRKRRNHNRSIRKRPIHHENVFSHRQNGRKPADTSNESDENNRNRNSFNGRSARDRAERSAGGVSARSAL</sequence>
<proteinExistence type="predicted"/>
<keyword evidence="3" id="KW-1185">Reference proteome</keyword>
<accession>A0A4C1WLJ6</accession>
<reference evidence="2 3" key="1">
    <citation type="journal article" date="2019" name="Commun. Biol.">
        <title>The bagworm genome reveals a unique fibroin gene that provides high tensile strength.</title>
        <authorList>
            <person name="Kono N."/>
            <person name="Nakamura H."/>
            <person name="Ohtoshi R."/>
            <person name="Tomita M."/>
            <person name="Numata K."/>
            <person name="Arakawa K."/>
        </authorList>
    </citation>
    <scope>NUCLEOTIDE SEQUENCE [LARGE SCALE GENOMIC DNA]</scope>
</reference>
<dbReference type="AlphaFoldDB" id="A0A4C1WLJ6"/>
<protein>
    <submittedName>
        <fullName evidence="2">Uncharacterized protein</fullName>
    </submittedName>
</protein>
<evidence type="ECO:0000256" key="1">
    <source>
        <dbReference type="SAM" id="MobiDB-lite"/>
    </source>
</evidence>
<evidence type="ECO:0000313" key="3">
    <source>
        <dbReference type="Proteomes" id="UP000299102"/>
    </source>
</evidence>
<evidence type="ECO:0000313" key="2">
    <source>
        <dbReference type="EMBL" id="GBP51372.1"/>
    </source>
</evidence>
<dbReference type="EMBL" id="BGZK01000580">
    <property type="protein sequence ID" value="GBP51372.1"/>
    <property type="molecule type" value="Genomic_DNA"/>
</dbReference>
<organism evidence="2 3">
    <name type="scientific">Eumeta variegata</name>
    <name type="common">Bagworm moth</name>
    <name type="synonym">Eumeta japonica</name>
    <dbReference type="NCBI Taxonomy" id="151549"/>
    <lineage>
        <taxon>Eukaryota</taxon>
        <taxon>Metazoa</taxon>
        <taxon>Ecdysozoa</taxon>
        <taxon>Arthropoda</taxon>
        <taxon>Hexapoda</taxon>
        <taxon>Insecta</taxon>
        <taxon>Pterygota</taxon>
        <taxon>Neoptera</taxon>
        <taxon>Endopterygota</taxon>
        <taxon>Lepidoptera</taxon>
        <taxon>Glossata</taxon>
        <taxon>Ditrysia</taxon>
        <taxon>Tineoidea</taxon>
        <taxon>Psychidae</taxon>
        <taxon>Oiketicinae</taxon>
        <taxon>Eumeta</taxon>
    </lineage>
</organism>
<dbReference type="Proteomes" id="UP000299102">
    <property type="component" value="Unassembled WGS sequence"/>
</dbReference>
<feature type="region of interest" description="Disordered" evidence="1">
    <location>
        <begin position="68"/>
        <end position="152"/>
    </location>
</feature>
<comment type="caution">
    <text evidence="2">The sequence shown here is derived from an EMBL/GenBank/DDBJ whole genome shotgun (WGS) entry which is preliminary data.</text>
</comment>
<name>A0A4C1WLJ6_EUMVA</name>